<accession>A0ABW3VK67</accession>
<gene>
    <name evidence="1" type="ORF">ACFQ34_15290</name>
</gene>
<dbReference type="SUPFAM" id="SSF53850">
    <property type="entry name" value="Periplasmic binding protein-like II"/>
    <property type="match status" value="1"/>
</dbReference>
<protein>
    <submittedName>
        <fullName evidence="1">Phosphate/phosphite/phosphonate ABC transporter substrate-binding protein</fullName>
    </submittedName>
</protein>
<comment type="caution">
    <text evidence="1">The sequence shown here is derived from an EMBL/GenBank/DDBJ whole genome shotgun (WGS) entry which is preliminary data.</text>
</comment>
<proteinExistence type="predicted"/>
<name>A0ABW3VK67_9PSEU</name>
<dbReference type="Pfam" id="PF12974">
    <property type="entry name" value="Phosphonate-bd"/>
    <property type="match status" value="1"/>
</dbReference>
<sequence length="246" mass="26214">MSGPLTFVLDANLGLTVADATWARYLAEHGIIAEPSTDLAAIDRILGRHRADLGYVPAADYHGFADDPAYRGLAVATSSRTGEPTQSAVLVVRADDPARHVDDLSGATLGYVNTSCSSSWYAPALLARQQDASIEEYFRPVLVPPWQPQIDAVVDGRTRCTSVLEDVWTANPDNAGRTRIVGRVDGLCPPVVIARDDVDDALAGSVVAELVAWTPPAGSIYGPFIGYDDAYVAPFFAMLATLRPGT</sequence>
<dbReference type="RefSeq" id="WP_013672596.1">
    <property type="nucleotide sequence ID" value="NZ_BAABKS010000085.1"/>
</dbReference>
<dbReference type="EMBL" id="JBHTMB010000137">
    <property type="protein sequence ID" value="MFD1234653.1"/>
    <property type="molecule type" value="Genomic_DNA"/>
</dbReference>
<evidence type="ECO:0000313" key="1">
    <source>
        <dbReference type="EMBL" id="MFD1234653.1"/>
    </source>
</evidence>
<evidence type="ECO:0000313" key="2">
    <source>
        <dbReference type="Proteomes" id="UP001597182"/>
    </source>
</evidence>
<dbReference type="Proteomes" id="UP001597182">
    <property type="component" value="Unassembled WGS sequence"/>
</dbReference>
<reference evidence="2" key="1">
    <citation type="journal article" date="2019" name="Int. J. Syst. Evol. Microbiol.">
        <title>The Global Catalogue of Microorganisms (GCM) 10K type strain sequencing project: providing services to taxonomists for standard genome sequencing and annotation.</title>
        <authorList>
            <consortium name="The Broad Institute Genomics Platform"/>
            <consortium name="The Broad Institute Genome Sequencing Center for Infectious Disease"/>
            <person name="Wu L."/>
            <person name="Ma J."/>
        </authorList>
    </citation>
    <scope>NUCLEOTIDE SEQUENCE [LARGE SCALE GENOMIC DNA]</scope>
    <source>
        <strain evidence="2">CCUG 49018</strain>
    </source>
</reference>
<keyword evidence="2" id="KW-1185">Reference proteome</keyword>
<dbReference type="Gene3D" id="3.40.190.10">
    <property type="entry name" value="Periplasmic binding protein-like II"/>
    <property type="match status" value="1"/>
</dbReference>
<organism evidence="1 2">
    <name type="scientific">Pseudonocardia benzenivorans</name>
    <dbReference type="NCBI Taxonomy" id="228005"/>
    <lineage>
        <taxon>Bacteria</taxon>
        <taxon>Bacillati</taxon>
        <taxon>Actinomycetota</taxon>
        <taxon>Actinomycetes</taxon>
        <taxon>Pseudonocardiales</taxon>
        <taxon>Pseudonocardiaceae</taxon>
        <taxon>Pseudonocardia</taxon>
    </lineage>
</organism>